<sequence length="128" mass="14505">MIISNTNLNVCINKIKMMRPSNNPQSCDLNLNVDWSIEYTKTDEGNMEYLCTLDATGKMPIQFAIQGCLECETQIDDLEKRSDELSPLILDKCMNTMINIVNITKNSIITIKTVPEVYLNCVSSEFTN</sequence>
<dbReference type="Proteomes" id="UP000586031">
    <property type="component" value="Unassembled WGS sequence"/>
</dbReference>
<proteinExistence type="predicted"/>
<name>A0A7J4TJ51_9EURY</name>
<evidence type="ECO:0000313" key="2">
    <source>
        <dbReference type="Proteomes" id="UP000586031"/>
    </source>
</evidence>
<comment type="caution">
    <text evidence="1">The sequence shown here is derived from an EMBL/GenBank/DDBJ whole genome shotgun (WGS) entry which is preliminary data.</text>
</comment>
<gene>
    <name evidence="1" type="ORF">HA271_04050</name>
</gene>
<organism evidence="1 2">
    <name type="scientific">Methanobacterium subterraneum</name>
    <dbReference type="NCBI Taxonomy" id="59277"/>
    <lineage>
        <taxon>Archaea</taxon>
        <taxon>Methanobacteriati</taxon>
        <taxon>Methanobacteriota</taxon>
        <taxon>Methanomada group</taxon>
        <taxon>Methanobacteria</taxon>
        <taxon>Methanobacteriales</taxon>
        <taxon>Methanobacteriaceae</taxon>
        <taxon>Methanobacterium</taxon>
    </lineage>
</organism>
<dbReference type="EMBL" id="DUHE01000121">
    <property type="protein sequence ID" value="HII84014.1"/>
    <property type="molecule type" value="Genomic_DNA"/>
</dbReference>
<reference evidence="2" key="1">
    <citation type="journal article" date="2020" name="bioRxiv">
        <title>A rank-normalized archaeal taxonomy based on genome phylogeny resolves widespread incomplete and uneven classifications.</title>
        <authorList>
            <person name="Rinke C."/>
            <person name="Chuvochina M."/>
            <person name="Mussig A.J."/>
            <person name="Chaumeil P.-A."/>
            <person name="Waite D.W."/>
            <person name="Whitman W.B."/>
            <person name="Parks D.H."/>
            <person name="Hugenholtz P."/>
        </authorList>
    </citation>
    <scope>NUCLEOTIDE SEQUENCE [LARGE SCALE GENOMIC DNA]</scope>
</reference>
<accession>A0A7J4TJ51</accession>
<protein>
    <submittedName>
        <fullName evidence="1">Pilus assembly protein</fullName>
    </submittedName>
</protein>
<evidence type="ECO:0000313" key="1">
    <source>
        <dbReference type="EMBL" id="HII84014.1"/>
    </source>
</evidence>
<dbReference type="AlphaFoldDB" id="A0A7J4TJ51"/>